<accession>A0A8A4TE26</accession>
<organism evidence="4 5">
    <name type="scientific">Sulfidibacter corallicola</name>
    <dbReference type="NCBI Taxonomy" id="2818388"/>
    <lineage>
        <taxon>Bacteria</taxon>
        <taxon>Pseudomonadati</taxon>
        <taxon>Acidobacteriota</taxon>
        <taxon>Holophagae</taxon>
        <taxon>Acanthopleuribacterales</taxon>
        <taxon>Acanthopleuribacteraceae</taxon>
        <taxon>Sulfidibacter</taxon>
    </lineage>
</organism>
<feature type="compositionally biased region" description="Polar residues" evidence="1">
    <location>
        <begin position="474"/>
        <end position="487"/>
    </location>
</feature>
<dbReference type="Proteomes" id="UP000663929">
    <property type="component" value="Chromosome"/>
</dbReference>
<dbReference type="InterPro" id="IPR046535">
    <property type="entry name" value="DUF6600"/>
</dbReference>
<dbReference type="EMBL" id="CP071793">
    <property type="protein sequence ID" value="QTD48196.1"/>
    <property type="molecule type" value="Genomic_DNA"/>
</dbReference>
<evidence type="ECO:0000313" key="4">
    <source>
        <dbReference type="EMBL" id="QTD48196.1"/>
    </source>
</evidence>
<dbReference type="Pfam" id="PF20245">
    <property type="entry name" value="DUF6600"/>
    <property type="match status" value="1"/>
</dbReference>
<sequence length="750" mass="85523">MRYLMLMILPLTFMGSAFAWDDPNEEIVDTYDEAEQTQGERYARVTYAGKHVGLTHEDGYEEDAIRNLPVVSGDMIKTRGSSYAEIEFLDGSLMQFDDRTEVEFQAINETYQNESLSVIKLYDGSIFLHVADEREGLESRVYRIDTEDGSTYIEAPGIYRIDLENGRTKVKVFRGYAELSGEADSQLIYSGEYATIKNMYAPSRTRSFNSFHGDRFERWSYERRPWTRTVSSKYVSPHLVSYSRDLDDHGEWRYHHDLQIHVWVPFVKSGWRPYYNGYWTTRRHRMTWVSYEPFGYVTHHYGRWGWTVDFGWHWIPGRYYSPAWVAWTSYDNYVGWCPLGYYNRPYYYGRRGYNRVVLNYHSNHYWHYVDVDVVVNRRRVLPYRSAIPRHSSRRVVTTRSITVTRDDLSSGRSFSRVVRDPGVNRARSTRALASRGAIRVQDRVGTTGSSSRVTRRTTAVPIQSRATGTKAVSRHTNVTRSTASSRSVIRRDRGDSGITTYRRAGTTSDSSRTTRGTASSSRTTRGTTSNSSRTTRSQALPRSYRNLDSKENQVQQRPRSSRTVTPNPTTRRTVPSRSTGTRTPTQTAPSRSSEPSRRVTPTRSSEPVRQRDQGASNSRSRSSATPARSSRTTRSTNSRATGSRYNAPSRSAVPSNSRVRETGASRSSSRSSSRQSASPAPRTRQRSQSAAPSRSRQPTRSASPSRSTSGSRQQASPSRSTRSRSSATPRSGSNSSKSQRAPIRRRDHND</sequence>
<evidence type="ECO:0000259" key="3">
    <source>
        <dbReference type="Pfam" id="PF04773"/>
    </source>
</evidence>
<evidence type="ECO:0000313" key="5">
    <source>
        <dbReference type="Proteomes" id="UP000663929"/>
    </source>
</evidence>
<gene>
    <name evidence="4" type="ORF">J3U87_21635</name>
</gene>
<dbReference type="InterPro" id="IPR006860">
    <property type="entry name" value="FecR"/>
</dbReference>
<keyword evidence="2" id="KW-0732">Signal</keyword>
<evidence type="ECO:0000256" key="2">
    <source>
        <dbReference type="SAM" id="SignalP"/>
    </source>
</evidence>
<feature type="region of interest" description="Disordered" evidence="1">
    <location>
        <begin position="462"/>
        <end position="750"/>
    </location>
</feature>
<dbReference type="AlphaFoldDB" id="A0A8A4TE26"/>
<dbReference type="Pfam" id="PF04773">
    <property type="entry name" value="FecR"/>
    <property type="match status" value="1"/>
</dbReference>
<reference evidence="4" key="1">
    <citation type="submission" date="2021-03" db="EMBL/GenBank/DDBJ databases">
        <title>Acanthopleuribacteraceae sp. M133.</title>
        <authorList>
            <person name="Wang G."/>
        </authorList>
    </citation>
    <scope>NUCLEOTIDE SEQUENCE</scope>
    <source>
        <strain evidence="4">M133</strain>
    </source>
</reference>
<dbReference type="PANTHER" id="PTHR38731">
    <property type="entry name" value="LIPL45-RELATED LIPOPROTEIN-RELATED"/>
    <property type="match status" value="1"/>
</dbReference>
<feature type="compositionally biased region" description="Low complexity" evidence="1">
    <location>
        <begin position="557"/>
        <end position="590"/>
    </location>
</feature>
<dbReference type="PANTHER" id="PTHR38731:SF3">
    <property type="entry name" value="BLL6125 PROTEIN"/>
    <property type="match status" value="1"/>
</dbReference>
<evidence type="ECO:0000256" key="1">
    <source>
        <dbReference type="SAM" id="MobiDB-lite"/>
    </source>
</evidence>
<feature type="compositionally biased region" description="Low complexity" evidence="1">
    <location>
        <begin position="502"/>
        <end position="537"/>
    </location>
</feature>
<dbReference type="KEGG" id="scor:J3U87_21635"/>
<feature type="compositionally biased region" description="Low complexity" evidence="1">
    <location>
        <begin position="664"/>
        <end position="736"/>
    </location>
</feature>
<protein>
    <submittedName>
        <fullName evidence="4">FecR domain-containing protein</fullName>
    </submittedName>
</protein>
<keyword evidence="5" id="KW-1185">Reference proteome</keyword>
<feature type="signal peptide" evidence="2">
    <location>
        <begin position="1"/>
        <end position="19"/>
    </location>
</feature>
<dbReference type="RefSeq" id="WP_237377854.1">
    <property type="nucleotide sequence ID" value="NZ_CP071793.1"/>
</dbReference>
<feature type="compositionally biased region" description="Low complexity" evidence="1">
    <location>
        <begin position="614"/>
        <end position="644"/>
    </location>
</feature>
<proteinExistence type="predicted"/>
<feature type="chain" id="PRO_5035170368" evidence="2">
    <location>
        <begin position="20"/>
        <end position="750"/>
    </location>
</feature>
<name>A0A8A4TE26_SULCO</name>
<feature type="domain" description="FecR protein" evidence="3">
    <location>
        <begin position="75"/>
        <end position="177"/>
    </location>
</feature>
<feature type="compositionally biased region" description="Polar residues" evidence="1">
    <location>
        <begin position="646"/>
        <end position="657"/>
    </location>
</feature>